<organism evidence="3 4">
    <name type="scientific">Eiseniibacteriota bacterium</name>
    <dbReference type="NCBI Taxonomy" id="2212470"/>
    <lineage>
        <taxon>Bacteria</taxon>
        <taxon>Candidatus Eiseniibacteriota</taxon>
    </lineage>
</organism>
<feature type="compositionally biased region" description="Basic and acidic residues" evidence="1">
    <location>
        <begin position="80"/>
        <end position="99"/>
    </location>
</feature>
<evidence type="ECO:0000259" key="2">
    <source>
        <dbReference type="PROSITE" id="PS51724"/>
    </source>
</evidence>
<gene>
    <name evidence="3" type="ORF">E6K80_03335</name>
</gene>
<feature type="compositionally biased region" description="Basic residues" evidence="1">
    <location>
        <begin position="25"/>
        <end position="40"/>
    </location>
</feature>
<dbReference type="GO" id="GO:0042834">
    <property type="term" value="F:peptidoglycan binding"/>
    <property type="evidence" value="ECO:0007669"/>
    <property type="project" value="InterPro"/>
</dbReference>
<dbReference type="InterPro" id="IPR036680">
    <property type="entry name" value="SPOR-like_sf"/>
</dbReference>
<dbReference type="AlphaFoldDB" id="A0A538U8F9"/>
<protein>
    <recommendedName>
        <fullName evidence="2">SPOR domain-containing protein</fullName>
    </recommendedName>
</protein>
<dbReference type="EMBL" id="VBPA01000073">
    <property type="protein sequence ID" value="TMQ72174.1"/>
    <property type="molecule type" value="Genomic_DNA"/>
</dbReference>
<dbReference type="InterPro" id="IPR007730">
    <property type="entry name" value="SPOR-like_dom"/>
</dbReference>
<dbReference type="PROSITE" id="PS51724">
    <property type="entry name" value="SPOR"/>
    <property type="match status" value="1"/>
</dbReference>
<sequence length="212" mass="23027">MDLALCRPRQSDPDRRPCRELRGAVPRRSRSGVRGRHGGRGARGEPRGPWPRARGAQSGAGLDARHGTPERVEHRRRAGAARDRHGRGDRPADPLEGRGARGQRRGRHLTRAARGAPADSAETARRRRHGIEVASYLDPARASAESSRLSELTGLTSRVMESNDGEGETYRVVLGSFGSRRKADRAAEDLLSRGLIQEAHVVTLAPSAPAPE</sequence>
<reference evidence="3 4" key="1">
    <citation type="journal article" date="2019" name="Nat. Microbiol.">
        <title>Mediterranean grassland soil C-N compound turnover is dependent on rainfall and depth, and is mediated by genomically divergent microorganisms.</title>
        <authorList>
            <person name="Diamond S."/>
            <person name="Andeer P.F."/>
            <person name="Li Z."/>
            <person name="Crits-Christoph A."/>
            <person name="Burstein D."/>
            <person name="Anantharaman K."/>
            <person name="Lane K.R."/>
            <person name="Thomas B.C."/>
            <person name="Pan C."/>
            <person name="Northen T.R."/>
            <person name="Banfield J.F."/>
        </authorList>
    </citation>
    <scope>NUCLEOTIDE SEQUENCE [LARGE SCALE GENOMIC DNA]</scope>
    <source>
        <strain evidence="3">WS_10</strain>
    </source>
</reference>
<dbReference type="Gene3D" id="3.30.70.1070">
    <property type="entry name" value="Sporulation related repeat"/>
    <property type="match status" value="1"/>
</dbReference>
<evidence type="ECO:0000313" key="4">
    <source>
        <dbReference type="Proteomes" id="UP000319836"/>
    </source>
</evidence>
<dbReference type="SUPFAM" id="SSF110997">
    <property type="entry name" value="Sporulation related repeat"/>
    <property type="match status" value="1"/>
</dbReference>
<feature type="compositionally biased region" description="Basic residues" evidence="1">
    <location>
        <begin position="101"/>
        <end position="111"/>
    </location>
</feature>
<name>A0A538U8F9_UNCEI</name>
<feature type="compositionally biased region" description="Basic and acidic residues" evidence="1">
    <location>
        <begin position="63"/>
        <end position="73"/>
    </location>
</feature>
<feature type="compositionally biased region" description="Basic and acidic residues" evidence="1">
    <location>
        <begin position="9"/>
        <end position="22"/>
    </location>
</feature>
<proteinExistence type="predicted"/>
<accession>A0A538U8F9</accession>
<evidence type="ECO:0000313" key="3">
    <source>
        <dbReference type="EMBL" id="TMQ72174.1"/>
    </source>
</evidence>
<evidence type="ECO:0000256" key="1">
    <source>
        <dbReference type="SAM" id="MobiDB-lite"/>
    </source>
</evidence>
<comment type="caution">
    <text evidence="3">The sequence shown here is derived from an EMBL/GenBank/DDBJ whole genome shotgun (WGS) entry which is preliminary data.</text>
</comment>
<feature type="region of interest" description="Disordered" evidence="1">
    <location>
        <begin position="1"/>
        <end position="127"/>
    </location>
</feature>
<feature type="domain" description="SPOR" evidence="2">
    <location>
        <begin position="123"/>
        <end position="204"/>
    </location>
</feature>
<dbReference type="Proteomes" id="UP000319836">
    <property type="component" value="Unassembled WGS sequence"/>
</dbReference>
<dbReference type="Pfam" id="PF05036">
    <property type="entry name" value="SPOR"/>
    <property type="match status" value="1"/>
</dbReference>